<keyword evidence="1" id="KW-0175">Coiled coil</keyword>
<gene>
    <name evidence="2" type="ORF">LCGC14_0398010</name>
</gene>
<accession>A0A0F9W6L1</accession>
<dbReference type="Pfam" id="PF11748">
    <property type="entry name" value="DUF3306"/>
    <property type="match status" value="1"/>
</dbReference>
<comment type="caution">
    <text evidence="2">The sequence shown here is derived from an EMBL/GenBank/DDBJ whole genome shotgun (WGS) entry which is preliminary data.</text>
</comment>
<dbReference type="AlphaFoldDB" id="A0A0F9W6L1"/>
<protein>
    <recommendedName>
        <fullName evidence="3">DUF3306 domain-containing protein</fullName>
    </recommendedName>
</protein>
<sequence>MTRQTSFWDRRRAAVKAEQAAEQQAAVAQAEAEHQATLAEKTDEDLLAELDLPDPDTMKSGDDFSAFMARAIPEHLRRRALRKLWVSDPALACLDDLVDYADDYTQASAVTNFTTSYEVGKGLRRHIEDVARKAAASLEAASDTAEAPAIDEDTQPAAPVEIDAPAAVAQADAPAETAIADAAIEEPAALPPRRMAFRFEEHRA</sequence>
<evidence type="ECO:0008006" key="3">
    <source>
        <dbReference type="Google" id="ProtNLM"/>
    </source>
</evidence>
<dbReference type="InterPro" id="IPR021735">
    <property type="entry name" value="DUF3306"/>
</dbReference>
<reference evidence="2" key="1">
    <citation type="journal article" date="2015" name="Nature">
        <title>Complex archaea that bridge the gap between prokaryotes and eukaryotes.</title>
        <authorList>
            <person name="Spang A."/>
            <person name="Saw J.H."/>
            <person name="Jorgensen S.L."/>
            <person name="Zaremba-Niedzwiedzka K."/>
            <person name="Martijn J."/>
            <person name="Lind A.E."/>
            <person name="van Eijk R."/>
            <person name="Schleper C."/>
            <person name="Guy L."/>
            <person name="Ettema T.J."/>
        </authorList>
    </citation>
    <scope>NUCLEOTIDE SEQUENCE</scope>
</reference>
<proteinExistence type="predicted"/>
<feature type="coiled-coil region" evidence="1">
    <location>
        <begin position="13"/>
        <end position="40"/>
    </location>
</feature>
<evidence type="ECO:0000256" key="1">
    <source>
        <dbReference type="SAM" id="Coils"/>
    </source>
</evidence>
<evidence type="ECO:0000313" key="2">
    <source>
        <dbReference type="EMBL" id="KKN73688.1"/>
    </source>
</evidence>
<name>A0A0F9W6L1_9ZZZZ</name>
<dbReference type="EMBL" id="LAZR01000339">
    <property type="protein sequence ID" value="KKN73688.1"/>
    <property type="molecule type" value="Genomic_DNA"/>
</dbReference>
<organism evidence="2">
    <name type="scientific">marine sediment metagenome</name>
    <dbReference type="NCBI Taxonomy" id="412755"/>
    <lineage>
        <taxon>unclassified sequences</taxon>
        <taxon>metagenomes</taxon>
        <taxon>ecological metagenomes</taxon>
    </lineage>
</organism>